<comment type="similarity">
    <text evidence="3">Belongs to the peroxidase family. Ascorbate peroxidase subfamily.</text>
</comment>
<dbReference type="Pfam" id="PF00141">
    <property type="entry name" value="peroxidase"/>
    <property type="match status" value="1"/>
</dbReference>
<feature type="chain" id="PRO_5033093557" description="Peroxidase" evidence="20">
    <location>
        <begin position="27"/>
        <end position="328"/>
    </location>
</feature>
<dbReference type="GO" id="GO:0020037">
    <property type="term" value="F:heme binding"/>
    <property type="evidence" value="ECO:0007669"/>
    <property type="project" value="UniProtKB-UniRule"/>
</dbReference>
<dbReference type="GO" id="GO:0005576">
    <property type="term" value="C:extracellular region"/>
    <property type="evidence" value="ECO:0007669"/>
    <property type="project" value="UniProtKB-SubCell"/>
</dbReference>
<evidence type="ECO:0000256" key="10">
    <source>
        <dbReference type="ARBA" id="ARBA00023002"/>
    </source>
</evidence>
<feature type="binding site" evidence="16">
    <location>
        <position position="167"/>
    </location>
    <ligand>
        <name>substrate</name>
    </ligand>
</feature>
<keyword evidence="13" id="KW-0325">Glycoprotein</keyword>
<evidence type="ECO:0000259" key="21">
    <source>
        <dbReference type="PROSITE" id="PS50873"/>
    </source>
</evidence>
<feature type="binding site" description="axial binding residue" evidence="17">
    <location>
        <position position="197"/>
    </location>
    <ligand>
        <name>heme b</name>
        <dbReference type="ChEBI" id="CHEBI:60344"/>
    </ligand>
    <ligandPart>
        <name>Fe</name>
        <dbReference type="ChEBI" id="CHEBI:18248"/>
    </ligandPart>
</feature>
<feature type="binding site" evidence="17">
    <location>
        <position position="92"/>
    </location>
    <ligand>
        <name>Ca(2+)</name>
        <dbReference type="ChEBI" id="CHEBI:29108"/>
        <label>1</label>
    </ligand>
</feature>
<keyword evidence="23" id="KW-1185">Reference proteome</keyword>
<comment type="similarity">
    <text evidence="20">Belongs to the peroxidase family. Classical plant (class III) peroxidase subfamily.</text>
</comment>
<evidence type="ECO:0000256" key="3">
    <source>
        <dbReference type="ARBA" id="ARBA00006873"/>
    </source>
</evidence>
<organism evidence="22 23">
    <name type="scientific">Rhododendron simsii</name>
    <name type="common">Sims's rhododendron</name>
    <dbReference type="NCBI Taxonomy" id="118357"/>
    <lineage>
        <taxon>Eukaryota</taxon>
        <taxon>Viridiplantae</taxon>
        <taxon>Streptophyta</taxon>
        <taxon>Embryophyta</taxon>
        <taxon>Tracheophyta</taxon>
        <taxon>Spermatophyta</taxon>
        <taxon>Magnoliopsida</taxon>
        <taxon>eudicotyledons</taxon>
        <taxon>Gunneridae</taxon>
        <taxon>Pentapetalae</taxon>
        <taxon>asterids</taxon>
        <taxon>Ericales</taxon>
        <taxon>Ericaceae</taxon>
        <taxon>Ericoideae</taxon>
        <taxon>Rhodoreae</taxon>
        <taxon>Rhododendron</taxon>
    </lineage>
</organism>
<dbReference type="OrthoDB" id="2113341at2759"/>
<dbReference type="CDD" id="cd00693">
    <property type="entry name" value="secretory_peroxidase"/>
    <property type="match status" value="1"/>
</dbReference>
<dbReference type="GO" id="GO:0006979">
    <property type="term" value="P:response to oxidative stress"/>
    <property type="evidence" value="ECO:0007669"/>
    <property type="project" value="UniProtKB-UniRule"/>
</dbReference>
<dbReference type="PRINTS" id="PR00461">
    <property type="entry name" value="PLPEROXIDASE"/>
</dbReference>
<evidence type="ECO:0000313" key="22">
    <source>
        <dbReference type="EMBL" id="KAF7145377.1"/>
    </source>
</evidence>
<keyword evidence="9 17" id="KW-0106">Calcium</keyword>
<dbReference type="PRINTS" id="PR00458">
    <property type="entry name" value="PEROXIDASE"/>
</dbReference>
<comment type="cofactor">
    <cofactor evidence="17 20">
        <name>heme b</name>
        <dbReference type="ChEBI" id="CHEBI:60344"/>
    </cofactor>
    <text evidence="17 20">Binds 1 heme b (iron(II)-protoporphyrin IX) group per subunit.</text>
</comment>
<evidence type="ECO:0000256" key="8">
    <source>
        <dbReference type="ARBA" id="ARBA00022723"/>
    </source>
</evidence>
<dbReference type="InterPro" id="IPR010255">
    <property type="entry name" value="Haem_peroxidase_sf"/>
</dbReference>
<comment type="function">
    <text evidence="2">Removal of H(2)O(2), oxidation of toxic reductants, biosynthesis and degradation of lignin, suberization, auxin catabolism, response to environmental stresses such as wounding, pathogen attack and oxidative stress. These functions might be dependent on each isozyme/isoform in each plant tissue.</text>
</comment>
<feature type="binding site" evidence="17">
    <location>
        <position position="76"/>
    </location>
    <ligand>
        <name>Ca(2+)</name>
        <dbReference type="ChEBI" id="CHEBI:29108"/>
        <label>1</label>
    </ligand>
</feature>
<feature type="signal peptide" evidence="20">
    <location>
        <begin position="1"/>
        <end position="26"/>
    </location>
</feature>
<gene>
    <name evidence="22" type="ORF">RHSIM_Rhsim04G0214600</name>
</gene>
<evidence type="ECO:0000256" key="6">
    <source>
        <dbReference type="ARBA" id="ARBA00022559"/>
    </source>
</evidence>
<name>A0A834LRY9_RHOSS</name>
<dbReference type="EMBL" id="WJXA01000004">
    <property type="protein sequence ID" value="KAF7145377.1"/>
    <property type="molecule type" value="Genomic_DNA"/>
</dbReference>
<evidence type="ECO:0000256" key="14">
    <source>
        <dbReference type="ARBA" id="ARBA00023324"/>
    </source>
</evidence>
<dbReference type="FunFam" id="1.10.520.10:FF:000008">
    <property type="entry name" value="Peroxidase"/>
    <property type="match status" value="1"/>
</dbReference>
<evidence type="ECO:0000256" key="15">
    <source>
        <dbReference type="PIRSR" id="PIRSR600823-1"/>
    </source>
</evidence>
<feature type="binding site" evidence="17">
    <location>
        <position position="71"/>
    </location>
    <ligand>
        <name>Ca(2+)</name>
        <dbReference type="ChEBI" id="CHEBI:29108"/>
        <label>1</label>
    </ligand>
</feature>
<proteinExistence type="inferred from homology"/>
<feature type="disulfide bond" evidence="19">
    <location>
        <begin position="124"/>
        <end position="324"/>
    </location>
</feature>
<feature type="binding site" evidence="17">
    <location>
        <position position="74"/>
    </location>
    <ligand>
        <name>Ca(2+)</name>
        <dbReference type="ChEBI" id="CHEBI:29108"/>
        <label>1</label>
    </ligand>
</feature>
<dbReference type="InterPro" id="IPR019793">
    <property type="entry name" value="Peroxidases_heam-ligand_BS"/>
</dbReference>
<feature type="active site" description="Proton acceptor" evidence="15">
    <location>
        <position position="70"/>
    </location>
</feature>
<dbReference type="PANTHER" id="PTHR31235">
    <property type="entry name" value="PEROXIDASE 25-RELATED"/>
    <property type="match status" value="1"/>
</dbReference>
<feature type="binding site" evidence="17">
    <location>
        <position position="198"/>
    </location>
    <ligand>
        <name>Ca(2+)</name>
        <dbReference type="ChEBI" id="CHEBI:29108"/>
        <label>2</label>
    </ligand>
</feature>
<dbReference type="PROSITE" id="PS00436">
    <property type="entry name" value="PEROXIDASE_2"/>
    <property type="match status" value="1"/>
</dbReference>
<evidence type="ECO:0000256" key="20">
    <source>
        <dbReference type="RuleBase" id="RU362060"/>
    </source>
</evidence>
<evidence type="ECO:0000256" key="16">
    <source>
        <dbReference type="PIRSR" id="PIRSR600823-2"/>
    </source>
</evidence>
<keyword evidence="10 20" id="KW-0560">Oxidoreductase</keyword>
<dbReference type="InterPro" id="IPR033905">
    <property type="entry name" value="Secretory_peroxidase"/>
</dbReference>
<evidence type="ECO:0000256" key="13">
    <source>
        <dbReference type="ARBA" id="ARBA00023180"/>
    </source>
</evidence>
<evidence type="ECO:0000256" key="11">
    <source>
        <dbReference type="ARBA" id="ARBA00023004"/>
    </source>
</evidence>
<feature type="disulfide bond" evidence="19">
    <location>
        <begin position="39"/>
        <end position="118"/>
    </location>
</feature>
<evidence type="ECO:0000256" key="9">
    <source>
        <dbReference type="ARBA" id="ARBA00022837"/>
    </source>
</evidence>
<dbReference type="GO" id="GO:0046872">
    <property type="term" value="F:metal ion binding"/>
    <property type="evidence" value="ECO:0007669"/>
    <property type="project" value="UniProtKB-UniRule"/>
</dbReference>
<feature type="disulfide bond" evidence="19">
    <location>
        <begin position="72"/>
        <end position="77"/>
    </location>
</feature>
<evidence type="ECO:0000256" key="17">
    <source>
        <dbReference type="PIRSR" id="PIRSR600823-3"/>
    </source>
</evidence>
<keyword evidence="8 17" id="KW-0479">Metal-binding</keyword>
<accession>A0A834LRY9</accession>
<keyword evidence="20" id="KW-0732">Signal</keyword>
<dbReference type="Gene3D" id="1.10.520.10">
    <property type="match status" value="1"/>
</dbReference>
<keyword evidence="11 17" id="KW-0408">Iron</keyword>
<evidence type="ECO:0000256" key="1">
    <source>
        <dbReference type="ARBA" id="ARBA00000189"/>
    </source>
</evidence>
<keyword evidence="12 19" id="KW-1015">Disulfide bond</keyword>
<keyword evidence="14 20" id="KW-0376">Hydrogen peroxide</keyword>
<comment type="catalytic activity">
    <reaction evidence="1 20">
        <text>2 a phenolic donor + H2O2 = 2 a phenolic radical donor + 2 H2O</text>
        <dbReference type="Rhea" id="RHEA:56136"/>
        <dbReference type="ChEBI" id="CHEBI:15377"/>
        <dbReference type="ChEBI" id="CHEBI:16240"/>
        <dbReference type="ChEBI" id="CHEBI:139520"/>
        <dbReference type="ChEBI" id="CHEBI:139521"/>
        <dbReference type="EC" id="1.11.1.7"/>
    </reaction>
</comment>
<evidence type="ECO:0000256" key="18">
    <source>
        <dbReference type="PIRSR" id="PIRSR600823-4"/>
    </source>
</evidence>
<dbReference type="AlphaFoldDB" id="A0A834LRY9"/>
<evidence type="ECO:0000256" key="7">
    <source>
        <dbReference type="ARBA" id="ARBA00022617"/>
    </source>
</evidence>
<dbReference type="InterPro" id="IPR000823">
    <property type="entry name" value="Peroxidase_pln"/>
</dbReference>
<dbReference type="SUPFAM" id="SSF48113">
    <property type="entry name" value="Heme-dependent peroxidases"/>
    <property type="match status" value="1"/>
</dbReference>
<keyword evidence="5 20" id="KW-0964">Secreted</keyword>
<comment type="cofactor">
    <cofactor evidence="17 20">
        <name>Ca(2+)</name>
        <dbReference type="ChEBI" id="CHEBI:29108"/>
    </cofactor>
    <text evidence="17 20">Binds 2 calcium ions per subunit.</text>
</comment>
<sequence>MSAREMFFSVLVCLVVFGALIRECEAKNGLRKNFYEKSCPQAEQLVRNITWSQAQKNPSLGAKLLRMHFHDCFVRGCNASVLLDTVGTTKSEKDTIPNLTLSGFDVIDDVKAKVEQVCPGIVSCADILALATRDSVSFPFKQPKWDVLTGRRDGRISLALDVAGNIPSPFSDFITLKKIFAKKGLSATDLVVLSGGHTIGVAHCATFSNRLYNFTGKGDSDPSLNPTYAQSLKKQCPNPAKSSTTVEMDPRSSLTFDTHYFTILNQHKGLFQSDAALLTDKKSAEMVKQLQSTDNFFFEFNKSMEKMGAVELLTGKDGEIRQKCRVVN</sequence>
<feature type="binding site" evidence="17">
    <location>
        <position position="249"/>
    </location>
    <ligand>
        <name>Ca(2+)</name>
        <dbReference type="ChEBI" id="CHEBI:29108"/>
        <label>2</label>
    </ligand>
</feature>
<evidence type="ECO:0000256" key="2">
    <source>
        <dbReference type="ARBA" id="ARBA00002322"/>
    </source>
</evidence>
<evidence type="ECO:0000256" key="19">
    <source>
        <dbReference type="PIRSR" id="PIRSR600823-5"/>
    </source>
</evidence>
<dbReference type="PROSITE" id="PS00435">
    <property type="entry name" value="PEROXIDASE_1"/>
    <property type="match status" value="1"/>
</dbReference>
<feature type="site" description="Transition state stabilizer" evidence="18">
    <location>
        <position position="66"/>
    </location>
</feature>
<dbReference type="InterPro" id="IPR002016">
    <property type="entry name" value="Haem_peroxidase"/>
</dbReference>
<comment type="caution">
    <text evidence="22">The sequence shown here is derived from an EMBL/GenBank/DDBJ whole genome shotgun (WGS) entry which is preliminary data.</text>
</comment>
<evidence type="ECO:0000256" key="4">
    <source>
        <dbReference type="ARBA" id="ARBA00012313"/>
    </source>
</evidence>
<evidence type="ECO:0000256" key="5">
    <source>
        <dbReference type="ARBA" id="ARBA00022525"/>
    </source>
</evidence>
<feature type="domain" description="Plant heme peroxidase family profile" evidence="21">
    <location>
        <begin position="29"/>
        <end position="328"/>
    </location>
</feature>
<feature type="binding site" evidence="17">
    <location>
        <position position="257"/>
    </location>
    <ligand>
        <name>Ca(2+)</name>
        <dbReference type="ChEBI" id="CHEBI:29108"/>
        <label>2</label>
    </ligand>
</feature>
<protein>
    <recommendedName>
        <fullName evidence="4 20">Peroxidase</fullName>
        <ecNumber evidence="4 20">1.11.1.7</ecNumber>
    </recommendedName>
</protein>
<dbReference type="EC" id="1.11.1.7" evidence="4 20"/>
<keyword evidence="6 20" id="KW-0575">Peroxidase</keyword>
<feature type="binding site" evidence="17">
    <location>
        <position position="80"/>
    </location>
    <ligand>
        <name>Ca(2+)</name>
        <dbReference type="ChEBI" id="CHEBI:29108"/>
        <label>1</label>
    </ligand>
</feature>
<dbReference type="GO" id="GO:0042744">
    <property type="term" value="P:hydrogen peroxide catabolic process"/>
    <property type="evidence" value="ECO:0007669"/>
    <property type="project" value="UniProtKB-KW"/>
</dbReference>
<feature type="disulfide bond" evidence="19">
    <location>
        <begin position="204"/>
        <end position="236"/>
    </location>
</feature>
<keyword evidence="7 20" id="KW-0349">Heme</keyword>
<comment type="subcellular location">
    <subcellularLocation>
        <location evidence="20">Secreted</location>
    </subcellularLocation>
</comment>
<dbReference type="Proteomes" id="UP000626092">
    <property type="component" value="Unassembled WGS sequence"/>
</dbReference>
<dbReference type="Gene3D" id="1.10.420.10">
    <property type="entry name" value="Peroxidase, domain 2"/>
    <property type="match status" value="1"/>
</dbReference>
<evidence type="ECO:0000256" key="12">
    <source>
        <dbReference type="ARBA" id="ARBA00023157"/>
    </source>
</evidence>
<dbReference type="InterPro" id="IPR019794">
    <property type="entry name" value="Peroxidases_AS"/>
</dbReference>
<evidence type="ECO:0000313" key="23">
    <source>
        <dbReference type="Proteomes" id="UP000626092"/>
    </source>
</evidence>
<dbReference type="PROSITE" id="PS50873">
    <property type="entry name" value="PEROXIDASE_4"/>
    <property type="match status" value="1"/>
</dbReference>
<dbReference type="GO" id="GO:0140825">
    <property type="term" value="F:lactoperoxidase activity"/>
    <property type="evidence" value="ECO:0007669"/>
    <property type="project" value="UniProtKB-EC"/>
</dbReference>
<dbReference type="FunFam" id="1.10.420.10:FF:000008">
    <property type="entry name" value="Peroxidase"/>
    <property type="match status" value="1"/>
</dbReference>
<reference evidence="22" key="1">
    <citation type="submission" date="2019-11" db="EMBL/GenBank/DDBJ databases">
        <authorList>
            <person name="Liu Y."/>
            <person name="Hou J."/>
            <person name="Li T.-Q."/>
            <person name="Guan C.-H."/>
            <person name="Wu X."/>
            <person name="Wu H.-Z."/>
            <person name="Ling F."/>
            <person name="Zhang R."/>
            <person name="Shi X.-G."/>
            <person name="Ren J.-P."/>
            <person name="Chen E.-F."/>
            <person name="Sun J.-M."/>
        </authorList>
    </citation>
    <scope>NUCLEOTIDE SEQUENCE</scope>
    <source>
        <strain evidence="22">Adult_tree_wgs_1</strain>
        <tissue evidence="22">Leaves</tissue>
    </source>
</reference>